<gene>
    <name evidence="1" type="ORF">NMYAN_210002</name>
</gene>
<proteinExistence type="predicted"/>
<evidence type="ECO:0000313" key="2">
    <source>
        <dbReference type="Proteomes" id="UP000601736"/>
    </source>
</evidence>
<comment type="caution">
    <text evidence="1">The sequence shown here is derived from an EMBL/GenBank/DDBJ whole genome shotgun (WGS) entry which is preliminary data.</text>
</comment>
<name>A0A8H8YZE9_9PROT</name>
<dbReference type="Proteomes" id="UP000601736">
    <property type="component" value="Unassembled WGS sequence"/>
</dbReference>
<dbReference type="EMBL" id="CAJNAP010000014">
    <property type="protein sequence ID" value="CAE6505924.1"/>
    <property type="molecule type" value="Genomic_DNA"/>
</dbReference>
<dbReference type="AlphaFoldDB" id="A0A8H8YZE9"/>
<accession>A0A8H8YZE9</accession>
<organism evidence="1 2">
    <name type="scientific">Nitrosomonas nitrosa</name>
    <dbReference type="NCBI Taxonomy" id="52442"/>
    <lineage>
        <taxon>Bacteria</taxon>
        <taxon>Pseudomonadati</taxon>
        <taxon>Pseudomonadota</taxon>
        <taxon>Betaproteobacteria</taxon>
        <taxon>Nitrosomonadales</taxon>
        <taxon>Nitrosomonadaceae</taxon>
        <taxon>Nitrosomonas</taxon>
    </lineage>
</organism>
<protein>
    <submittedName>
        <fullName evidence="1">Uncharacterized protein</fullName>
    </submittedName>
</protein>
<reference evidence="1" key="1">
    <citation type="submission" date="2021-02" db="EMBL/GenBank/DDBJ databases">
        <authorList>
            <person name="Han P."/>
        </authorList>
    </citation>
    <scope>NUCLEOTIDE SEQUENCE</scope>
    <source>
        <strain evidence="1">Nitrosomonas nitrosa 18-3D</strain>
    </source>
</reference>
<evidence type="ECO:0000313" key="1">
    <source>
        <dbReference type="EMBL" id="CAE6505924.1"/>
    </source>
</evidence>
<sequence>MIGFDVFAAYYKTMNHRGMQAGLVAVTTGIYARLHVDIVHVVFSSKVMCKVTCIRCSLPERKGCRHELHLRKRYVTRKEASVRYRTLSYHPDLC</sequence>